<name>A0A3M9N4X4_9BACT</name>
<dbReference type="Gene3D" id="3.90.70.10">
    <property type="entry name" value="Cysteine proteinases"/>
    <property type="match status" value="1"/>
</dbReference>
<evidence type="ECO:0000313" key="3">
    <source>
        <dbReference type="Proteomes" id="UP000267223"/>
    </source>
</evidence>
<dbReference type="Pfam" id="PF13529">
    <property type="entry name" value="Peptidase_C39_2"/>
    <property type="match status" value="1"/>
</dbReference>
<dbReference type="OrthoDB" id="667284at2"/>
<dbReference type="Proteomes" id="UP000267223">
    <property type="component" value="Unassembled WGS sequence"/>
</dbReference>
<accession>A0A3M9N4X4</accession>
<gene>
    <name evidence="2" type="ORF">EFY79_19770</name>
</gene>
<dbReference type="RefSeq" id="WP_123122486.1">
    <property type="nucleotide sequence ID" value="NZ_RJJR01000023.1"/>
</dbReference>
<organism evidence="2 3">
    <name type="scientific">Hanamia caeni</name>
    <dbReference type="NCBI Taxonomy" id="2294116"/>
    <lineage>
        <taxon>Bacteria</taxon>
        <taxon>Pseudomonadati</taxon>
        <taxon>Bacteroidota</taxon>
        <taxon>Chitinophagia</taxon>
        <taxon>Chitinophagales</taxon>
        <taxon>Chitinophagaceae</taxon>
        <taxon>Hanamia</taxon>
    </lineage>
</organism>
<sequence>MFSYHLTKNYKIFFLLLLFYNISKFASGQEKTLDIPPVYQQTPEWCWVSCGEMIFKYYDICSINPANNFQCGIIALIGPACNNNCFSCPLPAGSTQTIINMLARYPYYAHNICGSSKTTIGCIDVFGQCSESTIIANIDNDMPIIAGISPAGGGMGLEAAHVVLIVGYDLNQDGTYVIINDPFPYSRLRMTDPYTFYGGQLVEDGQYKMKFSTFTSNFRWNRSLISIR</sequence>
<dbReference type="InterPro" id="IPR039564">
    <property type="entry name" value="Peptidase_C39-like"/>
</dbReference>
<reference evidence="2 3" key="1">
    <citation type="submission" date="2018-11" db="EMBL/GenBank/DDBJ databases">
        <title>Draft genome sequence of Ferruginibacter sp. BO-59.</title>
        <authorList>
            <person name="Im W.T."/>
        </authorList>
    </citation>
    <scope>NUCLEOTIDE SEQUENCE [LARGE SCALE GENOMIC DNA]</scope>
    <source>
        <strain evidence="2 3">BO-59</strain>
    </source>
</reference>
<evidence type="ECO:0000313" key="2">
    <source>
        <dbReference type="EMBL" id="RNI32832.1"/>
    </source>
</evidence>
<dbReference type="EMBL" id="RJJR01000023">
    <property type="protein sequence ID" value="RNI32832.1"/>
    <property type="molecule type" value="Genomic_DNA"/>
</dbReference>
<evidence type="ECO:0000259" key="1">
    <source>
        <dbReference type="Pfam" id="PF13529"/>
    </source>
</evidence>
<proteinExistence type="predicted"/>
<keyword evidence="3" id="KW-1185">Reference proteome</keyword>
<protein>
    <recommendedName>
        <fullName evidence="1">Peptidase C39-like domain-containing protein</fullName>
    </recommendedName>
</protein>
<feature type="domain" description="Peptidase C39-like" evidence="1">
    <location>
        <begin position="33"/>
        <end position="182"/>
    </location>
</feature>
<comment type="caution">
    <text evidence="2">The sequence shown here is derived from an EMBL/GenBank/DDBJ whole genome shotgun (WGS) entry which is preliminary data.</text>
</comment>
<dbReference type="AlphaFoldDB" id="A0A3M9N4X4"/>